<dbReference type="OrthoDB" id="2692040at2"/>
<sequence>MRIILLFGVVLSAMVALYKWRYKLMNMILAVSVLRKLGVMITMNMPAIKNKILSNMFTKTSTNG</sequence>
<dbReference type="RefSeq" id="WP_089062451.1">
    <property type="nucleotide sequence ID" value="NZ_CP022315.1"/>
</dbReference>
<dbReference type="EMBL" id="CP022315">
    <property type="protein sequence ID" value="ASK63192.1"/>
    <property type="molecule type" value="Genomic_DNA"/>
</dbReference>
<evidence type="ECO:0000313" key="2">
    <source>
        <dbReference type="Proteomes" id="UP000198312"/>
    </source>
</evidence>
<dbReference type="KEGG" id="vil:CFK37_14070"/>
<keyword evidence="2" id="KW-1185">Reference proteome</keyword>
<dbReference type="Proteomes" id="UP000198312">
    <property type="component" value="Chromosome"/>
</dbReference>
<dbReference type="AlphaFoldDB" id="A0A220U5E7"/>
<proteinExistence type="predicted"/>
<name>A0A220U5E7_9BACI</name>
<protein>
    <submittedName>
        <fullName evidence="1">Uncharacterized protein</fullName>
    </submittedName>
</protein>
<organism evidence="1 2">
    <name type="scientific">Virgibacillus phasianinus</name>
    <dbReference type="NCBI Taxonomy" id="2017483"/>
    <lineage>
        <taxon>Bacteria</taxon>
        <taxon>Bacillati</taxon>
        <taxon>Bacillota</taxon>
        <taxon>Bacilli</taxon>
        <taxon>Bacillales</taxon>
        <taxon>Bacillaceae</taxon>
        <taxon>Virgibacillus</taxon>
    </lineage>
</organism>
<gene>
    <name evidence="1" type="ORF">CFK37_14070</name>
</gene>
<reference evidence="1 2" key="1">
    <citation type="submission" date="2017-07" db="EMBL/GenBank/DDBJ databases">
        <title>Virgibacillus sp. LM2416.</title>
        <authorList>
            <person name="Tak E.J."/>
            <person name="Bae J.-W."/>
        </authorList>
    </citation>
    <scope>NUCLEOTIDE SEQUENCE [LARGE SCALE GENOMIC DNA]</scope>
    <source>
        <strain evidence="1 2">LM2416</strain>
    </source>
</reference>
<accession>A0A220U5E7</accession>
<evidence type="ECO:0000313" key="1">
    <source>
        <dbReference type="EMBL" id="ASK63192.1"/>
    </source>
</evidence>